<protein>
    <recommendedName>
        <fullName evidence="3 12">Pyruvate kinase</fullName>
        <ecNumber evidence="3 12">2.7.1.40</ecNumber>
    </recommendedName>
</protein>
<evidence type="ECO:0000259" key="15">
    <source>
        <dbReference type="Pfam" id="PF02887"/>
    </source>
</evidence>
<dbReference type="GeneID" id="97610472"/>
<evidence type="ECO:0000256" key="11">
    <source>
        <dbReference type="ARBA" id="ARBA00023317"/>
    </source>
</evidence>
<dbReference type="SUPFAM" id="SSF50800">
    <property type="entry name" value="PK beta-barrel domain-like"/>
    <property type="match status" value="1"/>
</dbReference>
<dbReference type="GO" id="GO:0016301">
    <property type="term" value="F:kinase activity"/>
    <property type="evidence" value="ECO:0007669"/>
    <property type="project" value="UniProtKB-KW"/>
</dbReference>
<dbReference type="NCBIfam" id="NF004491">
    <property type="entry name" value="PRK05826.1"/>
    <property type="match status" value="1"/>
</dbReference>
<evidence type="ECO:0000313" key="17">
    <source>
        <dbReference type="Proteomes" id="UP000245934"/>
    </source>
</evidence>
<dbReference type="GO" id="GO:0030955">
    <property type="term" value="F:potassium ion binding"/>
    <property type="evidence" value="ECO:0007669"/>
    <property type="project" value="UniProtKB-UniRule"/>
</dbReference>
<dbReference type="SUPFAM" id="SSF51621">
    <property type="entry name" value="Phosphoenolpyruvate/pyruvate domain"/>
    <property type="match status" value="1"/>
</dbReference>
<organism evidence="16 17">
    <name type="scientific">Methanospirillum stamsii</name>
    <dbReference type="NCBI Taxonomy" id="1277351"/>
    <lineage>
        <taxon>Archaea</taxon>
        <taxon>Methanobacteriati</taxon>
        <taxon>Methanobacteriota</taxon>
        <taxon>Stenosarchaea group</taxon>
        <taxon>Methanomicrobia</taxon>
        <taxon>Methanomicrobiales</taxon>
        <taxon>Methanospirillaceae</taxon>
        <taxon>Methanospirillum</taxon>
    </lineage>
</organism>
<dbReference type="InterPro" id="IPR001697">
    <property type="entry name" value="Pyr_Knase"/>
</dbReference>
<evidence type="ECO:0000256" key="4">
    <source>
        <dbReference type="ARBA" id="ARBA00022679"/>
    </source>
</evidence>
<keyword evidence="6" id="KW-0547">Nucleotide-binding</keyword>
<evidence type="ECO:0000313" key="16">
    <source>
        <dbReference type="EMBL" id="PWR70073.1"/>
    </source>
</evidence>
<dbReference type="InterPro" id="IPR015806">
    <property type="entry name" value="Pyrv_Knase_insert_dom_sf"/>
</dbReference>
<keyword evidence="10 13" id="KW-0324">Glycolysis</keyword>
<dbReference type="InterPro" id="IPR015793">
    <property type="entry name" value="Pyrv_Knase_brl"/>
</dbReference>
<evidence type="ECO:0000256" key="3">
    <source>
        <dbReference type="ARBA" id="ARBA00012142"/>
    </source>
</evidence>
<evidence type="ECO:0000256" key="1">
    <source>
        <dbReference type="ARBA" id="ARBA00004997"/>
    </source>
</evidence>
<evidence type="ECO:0000256" key="5">
    <source>
        <dbReference type="ARBA" id="ARBA00022723"/>
    </source>
</evidence>
<evidence type="ECO:0000259" key="14">
    <source>
        <dbReference type="Pfam" id="PF00224"/>
    </source>
</evidence>
<feature type="domain" description="Pyruvate kinase barrel" evidence="14">
    <location>
        <begin position="17"/>
        <end position="334"/>
    </location>
</feature>
<dbReference type="PRINTS" id="PR01050">
    <property type="entry name" value="PYRUVTKNASE"/>
</dbReference>
<keyword evidence="8" id="KW-0067">ATP-binding</keyword>
<dbReference type="GO" id="GO:0000287">
    <property type="term" value="F:magnesium ion binding"/>
    <property type="evidence" value="ECO:0007669"/>
    <property type="project" value="UniProtKB-UniRule"/>
</dbReference>
<dbReference type="GO" id="GO:0004743">
    <property type="term" value="F:pyruvate kinase activity"/>
    <property type="evidence" value="ECO:0007669"/>
    <property type="project" value="UniProtKB-UniRule"/>
</dbReference>
<dbReference type="NCBIfam" id="TIGR01064">
    <property type="entry name" value="pyruv_kin"/>
    <property type="match status" value="1"/>
</dbReference>
<dbReference type="Pfam" id="PF02887">
    <property type="entry name" value="PK_C"/>
    <property type="match status" value="1"/>
</dbReference>
<dbReference type="InterPro" id="IPR011037">
    <property type="entry name" value="Pyrv_Knase-like_insert_dom_sf"/>
</dbReference>
<dbReference type="Proteomes" id="UP000245934">
    <property type="component" value="Unassembled WGS sequence"/>
</dbReference>
<accession>A0A2V2N4A8</accession>
<evidence type="ECO:0000256" key="6">
    <source>
        <dbReference type="ARBA" id="ARBA00022741"/>
    </source>
</evidence>
<reference evidence="16 17" key="1">
    <citation type="submission" date="2018-05" db="EMBL/GenBank/DDBJ databases">
        <title>Draft genome of Methanospirillum stamsii Pt1.</title>
        <authorList>
            <person name="Dueholm M.S."/>
            <person name="Nielsen P.H."/>
            <person name="Bakmann L.F."/>
            <person name="Otzen D.E."/>
        </authorList>
    </citation>
    <scope>NUCLEOTIDE SEQUENCE [LARGE SCALE GENOMIC DNA]</scope>
    <source>
        <strain evidence="16 17">Pt1</strain>
    </source>
</reference>
<keyword evidence="5" id="KW-0479">Metal-binding</keyword>
<evidence type="ECO:0000256" key="2">
    <source>
        <dbReference type="ARBA" id="ARBA00008663"/>
    </source>
</evidence>
<proteinExistence type="inferred from homology"/>
<evidence type="ECO:0000256" key="12">
    <source>
        <dbReference type="NCBIfam" id="TIGR01064"/>
    </source>
</evidence>
<dbReference type="Gene3D" id="2.40.33.10">
    <property type="entry name" value="PK beta-barrel domain-like"/>
    <property type="match status" value="1"/>
</dbReference>
<dbReference type="RefSeq" id="WP_109942258.1">
    <property type="nucleotide sequence ID" value="NZ_CP176366.1"/>
</dbReference>
<comment type="similarity">
    <text evidence="2 13">Belongs to the pyruvate kinase family.</text>
</comment>
<evidence type="ECO:0000256" key="7">
    <source>
        <dbReference type="ARBA" id="ARBA00022777"/>
    </source>
</evidence>
<dbReference type="EC" id="2.7.1.40" evidence="3 12"/>
<dbReference type="InterPro" id="IPR040442">
    <property type="entry name" value="Pyrv_kinase-like_dom_sf"/>
</dbReference>
<sequence length="483" mass="52447">MNSDHYPPDFLFSSILRRTKIIATLGPASDNPRIIKEMIASGMDIARLNLSHGEESWHRETVMKVRSVAKEMNREIGILVDIPGPKLRVLYGSPPREVRTGDSIQITADTKMAGAIHVYPENCIPTICAGDTILVGDGAVTLQVIKPGPPMLTTVVSGGTIREGMGVVIPGRRPSIPYASPMFQESLRRGISMEPDYIALSFVGSADDIRAARHLLSSAGIDNIPLIAKIECVRAVEGLSEIIAEADGVMVARGDLGVELPIEQVPDIQKRIIRTCNIGGIPVITATEMLESMVSRGRPTRAEVTDVANAIVDGSDATMLSAETSVGKNPGQAVFMMSRIANETEKHLPYLRMLNEREGWHEKSVEDIISYRACYIAEELCSPAIVAYTRSGLTAERVSRCRPRAPILALTPDPLVARRLLLRWGVQPVVSKPIESADELFSTSIAIARQTGIASSKEQLVIIAGNFSGKEGRTNMIKVEELP</sequence>
<dbReference type="UniPathway" id="UPA00109">
    <property type="reaction ID" value="UER00188"/>
</dbReference>
<evidence type="ECO:0000256" key="9">
    <source>
        <dbReference type="ARBA" id="ARBA00022842"/>
    </source>
</evidence>
<name>A0A2V2N4A8_9EURY</name>
<dbReference type="PANTHER" id="PTHR11817">
    <property type="entry name" value="PYRUVATE KINASE"/>
    <property type="match status" value="1"/>
</dbReference>
<dbReference type="Pfam" id="PF00224">
    <property type="entry name" value="PK"/>
    <property type="match status" value="1"/>
</dbReference>
<keyword evidence="11 16" id="KW-0670">Pyruvate</keyword>
<gene>
    <name evidence="16" type="primary">pyk</name>
    <name evidence="16" type="ORF">DLD82_16630</name>
</gene>
<dbReference type="Gene3D" id="3.20.20.60">
    <property type="entry name" value="Phosphoenolpyruvate-binding domains"/>
    <property type="match status" value="1"/>
</dbReference>
<evidence type="ECO:0000256" key="8">
    <source>
        <dbReference type="ARBA" id="ARBA00022840"/>
    </source>
</evidence>
<dbReference type="InterPro" id="IPR015813">
    <property type="entry name" value="Pyrv/PenolPyrv_kinase-like_dom"/>
</dbReference>
<keyword evidence="7 13" id="KW-0418">Kinase</keyword>
<dbReference type="EMBL" id="QGMZ01000049">
    <property type="protein sequence ID" value="PWR70073.1"/>
    <property type="molecule type" value="Genomic_DNA"/>
</dbReference>
<comment type="catalytic activity">
    <reaction evidence="13">
        <text>pyruvate + ATP = phosphoenolpyruvate + ADP + H(+)</text>
        <dbReference type="Rhea" id="RHEA:18157"/>
        <dbReference type="ChEBI" id="CHEBI:15361"/>
        <dbReference type="ChEBI" id="CHEBI:15378"/>
        <dbReference type="ChEBI" id="CHEBI:30616"/>
        <dbReference type="ChEBI" id="CHEBI:58702"/>
        <dbReference type="ChEBI" id="CHEBI:456216"/>
        <dbReference type="EC" id="2.7.1.40"/>
    </reaction>
</comment>
<evidence type="ECO:0000256" key="13">
    <source>
        <dbReference type="RuleBase" id="RU000504"/>
    </source>
</evidence>
<evidence type="ECO:0000256" key="10">
    <source>
        <dbReference type="ARBA" id="ARBA00023152"/>
    </source>
</evidence>
<dbReference type="SUPFAM" id="SSF52935">
    <property type="entry name" value="PK C-terminal domain-like"/>
    <property type="match status" value="1"/>
</dbReference>
<comment type="caution">
    <text evidence="16">The sequence shown here is derived from an EMBL/GenBank/DDBJ whole genome shotgun (WGS) entry which is preliminary data.</text>
</comment>
<feature type="domain" description="Pyruvate kinase C-terminal" evidence="15">
    <location>
        <begin position="369"/>
        <end position="479"/>
    </location>
</feature>
<keyword evidence="9 13" id="KW-0460">Magnesium</keyword>
<keyword evidence="17" id="KW-1185">Reference proteome</keyword>
<dbReference type="InterPro" id="IPR015795">
    <property type="entry name" value="Pyrv_Knase_C"/>
</dbReference>
<comment type="pathway">
    <text evidence="1 13">Carbohydrate degradation; glycolysis; pyruvate from D-glyceraldehyde 3-phosphate: step 5/5.</text>
</comment>
<dbReference type="GO" id="GO:0005524">
    <property type="term" value="F:ATP binding"/>
    <property type="evidence" value="ECO:0007669"/>
    <property type="project" value="UniProtKB-KW"/>
</dbReference>
<dbReference type="Gene3D" id="3.40.1380.20">
    <property type="entry name" value="Pyruvate kinase, C-terminal domain"/>
    <property type="match status" value="1"/>
</dbReference>
<dbReference type="InterPro" id="IPR036918">
    <property type="entry name" value="Pyrv_Knase_C_sf"/>
</dbReference>
<keyword evidence="4 13" id="KW-0808">Transferase</keyword>
<dbReference type="OrthoDB" id="56298at2157"/>
<dbReference type="AlphaFoldDB" id="A0A2V2N4A8"/>